<dbReference type="Gene3D" id="3.40.50.720">
    <property type="entry name" value="NAD(P)-binding Rossmann-like Domain"/>
    <property type="match status" value="1"/>
</dbReference>
<dbReference type="SUPFAM" id="SSF52283">
    <property type="entry name" value="Formate/glycerate dehydrogenase catalytic domain-like"/>
    <property type="match status" value="1"/>
</dbReference>
<dbReference type="FunFam" id="3.40.50.720:FF:000038">
    <property type="entry name" value="D-3-phosphoglycerate dehydrogenase"/>
    <property type="match status" value="1"/>
</dbReference>
<reference evidence="3" key="1">
    <citation type="submission" date="2016-11" db="UniProtKB">
        <authorList>
            <consortium name="WormBaseParasite"/>
        </authorList>
    </citation>
    <scope>IDENTIFICATION</scope>
</reference>
<dbReference type="GO" id="GO:0004617">
    <property type="term" value="F:phosphoglycerate dehydrogenase activity"/>
    <property type="evidence" value="ECO:0007669"/>
    <property type="project" value="TreeGrafter"/>
</dbReference>
<organism evidence="2 3">
    <name type="scientific">Steinernema glaseri</name>
    <dbReference type="NCBI Taxonomy" id="37863"/>
    <lineage>
        <taxon>Eukaryota</taxon>
        <taxon>Metazoa</taxon>
        <taxon>Ecdysozoa</taxon>
        <taxon>Nematoda</taxon>
        <taxon>Chromadorea</taxon>
        <taxon>Rhabditida</taxon>
        <taxon>Tylenchina</taxon>
        <taxon>Panagrolaimomorpha</taxon>
        <taxon>Strongyloidoidea</taxon>
        <taxon>Steinernematidae</taxon>
        <taxon>Steinernema</taxon>
    </lineage>
</organism>
<protein>
    <submittedName>
        <fullName evidence="3">2-Hacid_dh domain-containing protein</fullName>
    </submittedName>
</protein>
<dbReference type="PANTHER" id="PTHR42938:SF22">
    <property type="entry name" value="D-3-PHOSPHOGLYCERATE DEHYDROGENASE"/>
    <property type="match status" value="1"/>
</dbReference>
<sequence length="134" mass="14470">MYRIENVLIADDIEQECLTILQNNGVNVVKKTKQTKEQLLIELPKYDAVIVRSATKITRELIEAASGKLSLIGRAGTGVDNIDVPAATEHGVIVMNTPDAGMVGMAFFGGGCAMALEFVGQLFDPAQIATYDRQ</sequence>
<dbReference type="WBParaSite" id="L893_g25699.t1">
    <property type="protein sequence ID" value="L893_g25699.t1"/>
    <property type="gene ID" value="L893_g25699"/>
</dbReference>
<dbReference type="Pfam" id="PF00389">
    <property type="entry name" value="2-Hacid_dh"/>
    <property type="match status" value="1"/>
</dbReference>
<dbReference type="InterPro" id="IPR006139">
    <property type="entry name" value="D-isomer_2_OHA_DH_cat_dom"/>
</dbReference>
<dbReference type="AlphaFoldDB" id="A0A1I7ZEE0"/>
<proteinExistence type="predicted"/>
<dbReference type="PANTHER" id="PTHR42938">
    <property type="entry name" value="FORMATE DEHYDROGENASE 1"/>
    <property type="match status" value="1"/>
</dbReference>
<feature type="domain" description="D-isomer specific 2-hydroxyacid dehydrogenase catalytic" evidence="1">
    <location>
        <begin position="7"/>
        <end position="103"/>
    </location>
</feature>
<evidence type="ECO:0000259" key="1">
    <source>
        <dbReference type="Pfam" id="PF00389"/>
    </source>
</evidence>
<accession>A0A1I7ZEE0</accession>
<dbReference type="Proteomes" id="UP000095287">
    <property type="component" value="Unplaced"/>
</dbReference>
<evidence type="ECO:0000313" key="3">
    <source>
        <dbReference type="WBParaSite" id="L893_g25699.t1"/>
    </source>
</evidence>
<dbReference type="GO" id="GO:0051287">
    <property type="term" value="F:NAD binding"/>
    <property type="evidence" value="ECO:0007669"/>
    <property type="project" value="InterPro"/>
</dbReference>
<name>A0A1I7ZEE0_9BILA</name>
<evidence type="ECO:0000313" key="2">
    <source>
        <dbReference type="Proteomes" id="UP000095287"/>
    </source>
</evidence>
<keyword evidence="2" id="KW-1185">Reference proteome</keyword>